<dbReference type="Pfam" id="PF00571">
    <property type="entry name" value="CBS"/>
    <property type="match status" value="2"/>
</dbReference>
<dbReference type="GO" id="GO:0005886">
    <property type="term" value="C:plasma membrane"/>
    <property type="evidence" value="ECO:0007669"/>
    <property type="project" value="UniProtKB-SubCell"/>
</dbReference>
<feature type="transmembrane region" description="Helical" evidence="8">
    <location>
        <begin position="61"/>
        <end position="80"/>
    </location>
</feature>
<accession>M0LXC9</accession>
<dbReference type="InterPro" id="IPR051676">
    <property type="entry name" value="UPF0053_domain"/>
</dbReference>
<dbReference type="Gene3D" id="3.10.580.10">
    <property type="entry name" value="CBS-domain"/>
    <property type="match status" value="1"/>
</dbReference>
<evidence type="ECO:0000256" key="3">
    <source>
        <dbReference type="ARBA" id="ARBA00022692"/>
    </source>
</evidence>
<evidence type="ECO:0000256" key="1">
    <source>
        <dbReference type="ARBA" id="ARBA00004651"/>
    </source>
</evidence>
<dbReference type="OrthoDB" id="213548at2157"/>
<organism evidence="10 11">
    <name type="scientific">Halococcus hamelinensis 100A6</name>
    <dbReference type="NCBI Taxonomy" id="1132509"/>
    <lineage>
        <taxon>Archaea</taxon>
        <taxon>Methanobacteriati</taxon>
        <taxon>Methanobacteriota</taxon>
        <taxon>Stenosarchaea group</taxon>
        <taxon>Halobacteria</taxon>
        <taxon>Halobacteriales</taxon>
        <taxon>Halococcaceae</taxon>
        <taxon>Halococcus</taxon>
    </lineage>
</organism>
<feature type="transmembrane region" description="Helical" evidence="8">
    <location>
        <begin position="92"/>
        <end position="112"/>
    </location>
</feature>
<evidence type="ECO:0000256" key="7">
    <source>
        <dbReference type="PROSITE-ProRule" id="PRU00703"/>
    </source>
</evidence>
<keyword evidence="3 8" id="KW-0812">Transmembrane</keyword>
<feature type="transmembrane region" description="Helical" evidence="8">
    <location>
        <begin position="6"/>
        <end position="30"/>
    </location>
</feature>
<comment type="caution">
    <text evidence="10">The sequence shown here is derived from an EMBL/GenBank/DDBJ whole genome shotgun (WGS) entry which is preliminary data.</text>
</comment>
<dbReference type="InterPro" id="IPR046342">
    <property type="entry name" value="CBS_dom_sf"/>
</dbReference>
<dbReference type="AlphaFoldDB" id="M0LXC9"/>
<name>M0LXC9_9EURY</name>
<dbReference type="eggNOG" id="arCOG00626">
    <property type="taxonomic scope" value="Archaea"/>
</dbReference>
<evidence type="ECO:0000313" key="11">
    <source>
        <dbReference type="Proteomes" id="UP000011566"/>
    </source>
</evidence>
<keyword evidence="2" id="KW-1003">Cell membrane</keyword>
<dbReference type="PANTHER" id="PTHR43099:SF5">
    <property type="entry name" value="HLYC_CORC FAMILY TRANSPORTER"/>
    <property type="match status" value="1"/>
</dbReference>
<keyword evidence="5 8" id="KW-1133">Transmembrane helix</keyword>
<dbReference type="RefSeq" id="WP_007695046.1">
    <property type="nucleotide sequence ID" value="NZ_AJRK01000422.1"/>
</dbReference>
<evidence type="ECO:0000256" key="8">
    <source>
        <dbReference type="SAM" id="Phobius"/>
    </source>
</evidence>
<dbReference type="Proteomes" id="UP000011566">
    <property type="component" value="Unassembled WGS sequence"/>
</dbReference>
<feature type="domain" description="CBS" evidence="9">
    <location>
        <begin position="293"/>
        <end position="352"/>
    </location>
</feature>
<keyword evidence="4" id="KW-0677">Repeat</keyword>
<dbReference type="EMBL" id="AOMB01000040">
    <property type="protein sequence ID" value="EMA36765.1"/>
    <property type="molecule type" value="Genomic_DNA"/>
</dbReference>
<dbReference type="SUPFAM" id="SSF54631">
    <property type="entry name" value="CBS-domain pair"/>
    <property type="match status" value="1"/>
</dbReference>
<dbReference type="PANTHER" id="PTHR43099">
    <property type="entry name" value="UPF0053 PROTEIN YRKA"/>
    <property type="match status" value="1"/>
</dbReference>
<evidence type="ECO:0000256" key="2">
    <source>
        <dbReference type="ARBA" id="ARBA00022475"/>
    </source>
</evidence>
<keyword evidence="6 8" id="KW-0472">Membrane</keyword>
<evidence type="ECO:0000256" key="5">
    <source>
        <dbReference type="ARBA" id="ARBA00022989"/>
    </source>
</evidence>
<dbReference type="Pfam" id="PF01595">
    <property type="entry name" value="CNNM"/>
    <property type="match status" value="1"/>
</dbReference>
<dbReference type="CDD" id="cd04590">
    <property type="entry name" value="CBS_pair_CorC_HlyC_assoc"/>
    <property type="match status" value="1"/>
</dbReference>
<keyword evidence="7" id="KW-0129">CBS domain</keyword>
<sequence>MNAVEIGVRLLVGVGLILTNGFFVTIEFALTRAQQYAKEEFVEPGNRGLERAWEMTQNLEIYLTGCQIGITASSIAVGIVAEPALAALFEPVFGGTVLASLGAGAIVAWLIINLLHLTHGEQAPTYLGVERAKQVSRYGATPLYWFTKLIWPLLRIGDVFAKWTLGLFGVEMTGAWLESDDDEDVEGRADLHRHIESVLDESDLAGERREEVLNALVAGDMSIRGVMVPREEVVAFSTANTPAENLAILEEHSHSRYPVVGEGLDEFVGVVYLPTIASRYDDLANGAVSIEDLAAPPMTLPADEEVSDAIDRFQAENQELALVEEDGEVVGLFTATDAFEEVMGELDDPFDEAVRRDRRRGQGSPT</sequence>
<reference evidence="10 11" key="1">
    <citation type="journal article" date="2014" name="PLoS Genet.">
        <title>Phylogenetically driven sequencing of extremely halophilic archaea reveals strategies for static and dynamic osmo-response.</title>
        <authorList>
            <person name="Becker E.A."/>
            <person name="Seitzer P.M."/>
            <person name="Tritt A."/>
            <person name="Larsen D."/>
            <person name="Krusor M."/>
            <person name="Yao A.I."/>
            <person name="Wu D."/>
            <person name="Madern D."/>
            <person name="Eisen J.A."/>
            <person name="Darling A.E."/>
            <person name="Facciotti M.T."/>
        </authorList>
    </citation>
    <scope>NUCLEOTIDE SEQUENCE [LARGE SCALE GENOMIC DNA]</scope>
    <source>
        <strain evidence="10 11">100A6</strain>
    </source>
</reference>
<dbReference type="InterPro" id="IPR000644">
    <property type="entry name" value="CBS_dom"/>
</dbReference>
<protein>
    <recommendedName>
        <fullName evidence="9">CBS domain-containing protein</fullName>
    </recommendedName>
</protein>
<proteinExistence type="predicted"/>
<keyword evidence="11" id="KW-1185">Reference proteome</keyword>
<gene>
    <name evidence="10" type="ORF">C447_14199</name>
</gene>
<evidence type="ECO:0000256" key="6">
    <source>
        <dbReference type="ARBA" id="ARBA00023136"/>
    </source>
</evidence>
<evidence type="ECO:0000256" key="4">
    <source>
        <dbReference type="ARBA" id="ARBA00022737"/>
    </source>
</evidence>
<evidence type="ECO:0000313" key="10">
    <source>
        <dbReference type="EMBL" id="EMA36765.1"/>
    </source>
</evidence>
<dbReference type="InterPro" id="IPR044751">
    <property type="entry name" value="Ion_transp-like_CBS"/>
</dbReference>
<comment type="subcellular location">
    <subcellularLocation>
        <location evidence="1">Cell membrane</location>
        <topology evidence="1">Multi-pass membrane protein</topology>
    </subcellularLocation>
</comment>
<dbReference type="PROSITE" id="PS51371">
    <property type="entry name" value="CBS"/>
    <property type="match status" value="2"/>
</dbReference>
<dbReference type="PATRIC" id="fig|1132509.6.peg.3315"/>
<feature type="domain" description="CBS" evidence="9">
    <location>
        <begin position="227"/>
        <end position="288"/>
    </location>
</feature>
<evidence type="ECO:0000259" key="9">
    <source>
        <dbReference type="PROSITE" id="PS51371"/>
    </source>
</evidence>
<dbReference type="InterPro" id="IPR002550">
    <property type="entry name" value="CNNM"/>
</dbReference>